<feature type="domain" description="C2H2-type" evidence="7">
    <location>
        <begin position="74"/>
        <end position="101"/>
    </location>
</feature>
<proteinExistence type="predicted"/>
<keyword evidence="9" id="KW-1185">Reference proteome</keyword>
<dbReference type="InterPro" id="IPR036236">
    <property type="entry name" value="Znf_C2H2_sf"/>
</dbReference>
<dbReference type="Proteomes" id="UP001153709">
    <property type="component" value="Chromosome 3"/>
</dbReference>
<dbReference type="PANTHER" id="PTHR24403">
    <property type="entry name" value="ZINC FINGER PROTEIN"/>
    <property type="match status" value="1"/>
</dbReference>
<name>A0A9N9X8G2_DIABA</name>
<keyword evidence="1" id="KW-0479">Metal-binding</keyword>
<dbReference type="InterPro" id="IPR050688">
    <property type="entry name" value="Zinc_finger/UBP_domain"/>
</dbReference>
<dbReference type="GO" id="GO:0005634">
    <property type="term" value="C:nucleus"/>
    <property type="evidence" value="ECO:0007669"/>
    <property type="project" value="TreeGrafter"/>
</dbReference>
<dbReference type="OrthoDB" id="6675812at2759"/>
<reference evidence="8" key="1">
    <citation type="submission" date="2022-01" db="EMBL/GenBank/DDBJ databases">
        <authorList>
            <person name="King R."/>
        </authorList>
    </citation>
    <scope>NUCLEOTIDE SEQUENCE</scope>
</reference>
<gene>
    <name evidence="8" type="ORF">DIABBA_LOCUS5131</name>
</gene>
<dbReference type="EMBL" id="OU898278">
    <property type="protein sequence ID" value="CAG9831550.1"/>
    <property type="molecule type" value="Genomic_DNA"/>
</dbReference>
<evidence type="ECO:0000256" key="6">
    <source>
        <dbReference type="SAM" id="MobiDB-lite"/>
    </source>
</evidence>
<organism evidence="8 9">
    <name type="scientific">Diabrotica balteata</name>
    <name type="common">Banded cucumber beetle</name>
    <dbReference type="NCBI Taxonomy" id="107213"/>
    <lineage>
        <taxon>Eukaryota</taxon>
        <taxon>Metazoa</taxon>
        <taxon>Ecdysozoa</taxon>
        <taxon>Arthropoda</taxon>
        <taxon>Hexapoda</taxon>
        <taxon>Insecta</taxon>
        <taxon>Pterygota</taxon>
        <taxon>Neoptera</taxon>
        <taxon>Endopterygota</taxon>
        <taxon>Coleoptera</taxon>
        <taxon>Polyphaga</taxon>
        <taxon>Cucujiformia</taxon>
        <taxon>Chrysomeloidea</taxon>
        <taxon>Chrysomelidae</taxon>
        <taxon>Galerucinae</taxon>
        <taxon>Diabroticina</taxon>
        <taxon>Diabroticites</taxon>
        <taxon>Diabrotica</taxon>
    </lineage>
</organism>
<evidence type="ECO:0000256" key="3">
    <source>
        <dbReference type="ARBA" id="ARBA00022771"/>
    </source>
</evidence>
<keyword evidence="2" id="KW-0677">Repeat</keyword>
<dbReference type="SMART" id="SM00355">
    <property type="entry name" value="ZnF_C2H2"/>
    <property type="match status" value="2"/>
</dbReference>
<dbReference type="AlphaFoldDB" id="A0A9N9X8G2"/>
<dbReference type="Pfam" id="PF13909">
    <property type="entry name" value="zf-H2C2_5"/>
    <property type="match status" value="1"/>
</dbReference>
<accession>A0A9N9X8G2</accession>
<evidence type="ECO:0000313" key="8">
    <source>
        <dbReference type="EMBL" id="CAG9831550.1"/>
    </source>
</evidence>
<evidence type="ECO:0000313" key="9">
    <source>
        <dbReference type="Proteomes" id="UP001153709"/>
    </source>
</evidence>
<feature type="compositionally biased region" description="Basic residues" evidence="6">
    <location>
        <begin position="45"/>
        <end position="56"/>
    </location>
</feature>
<protein>
    <recommendedName>
        <fullName evidence="7">C2H2-type domain-containing protein</fullName>
    </recommendedName>
</protein>
<evidence type="ECO:0000256" key="4">
    <source>
        <dbReference type="ARBA" id="ARBA00022833"/>
    </source>
</evidence>
<dbReference type="PROSITE" id="PS50157">
    <property type="entry name" value="ZINC_FINGER_C2H2_2"/>
    <property type="match status" value="1"/>
</dbReference>
<dbReference type="GO" id="GO:0008270">
    <property type="term" value="F:zinc ion binding"/>
    <property type="evidence" value="ECO:0007669"/>
    <property type="project" value="UniProtKB-KW"/>
</dbReference>
<evidence type="ECO:0000259" key="7">
    <source>
        <dbReference type="PROSITE" id="PS50157"/>
    </source>
</evidence>
<feature type="region of interest" description="Disordered" evidence="6">
    <location>
        <begin position="39"/>
        <end position="66"/>
    </location>
</feature>
<evidence type="ECO:0000256" key="2">
    <source>
        <dbReference type="ARBA" id="ARBA00022737"/>
    </source>
</evidence>
<dbReference type="Gene3D" id="3.30.160.60">
    <property type="entry name" value="Classic Zinc Finger"/>
    <property type="match status" value="1"/>
</dbReference>
<keyword evidence="3 5" id="KW-0863">Zinc-finger</keyword>
<dbReference type="GO" id="GO:0045944">
    <property type="term" value="P:positive regulation of transcription by RNA polymerase II"/>
    <property type="evidence" value="ECO:0007669"/>
    <property type="project" value="TreeGrafter"/>
</dbReference>
<sequence length="150" mass="17315">MYNGNEDTSAISVKTVMGRIRHFLEFDQILVPPTLEKFLDPSGKSPKKHKEHRNSTKKFADNTVRPGYSPDSQFACRHCGKRYKWKSTMRRHEQDECGDQEPKFQCPFCPYKAKQKGNLRVHIKKHHPIGSAAAAFVQEEKSDINQNVQN</sequence>
<evidence type="ECO:0000256" key="5">
    <source>
        <dbReference type="PROSITE-ProRule" id="PRU00042"/>
    </source>
</evidence>
<dbReference type="SUPFAM" id="SSF57667">
    <property type="entry name" value="beta-beta-alpha zinc fingers"/>
    <property type="match status" value="1"/>
</dbReference>
<keyword evidence="4" id="KW-0862">Zinc</keyword>
<dbReference type="PANTHER" id="PTHR24403:SF67">
    <property type="entry name" value="FI01116P-RELATED"/>
    <property type="match status" value="1"/>
</dbReference>
<dbReference type="InterPro" id="IPR013087">
    <property type="entry name" value="Znf_C2H2_type"/>
</dbReference>
<evidence type="ECO:0000256" key="1">
    <source>
        <dbReference type="ARBA" id="ARBA00022723"/>
    </source>
</evidence>